<keyword evidence="2" id="KW-1185">Reference proteome</keyword>
<accession>A0ABQ0VHE6</accession>
<comment type="caution">
    <text evidence="1">The sequence shown here is derived from an EMBL/GenBank/DDBJ whole genome shotgun (WGS) entry which is preliminary data.</text>
</comment>
<dbReference type="EMBL" id="BJWA01000015">
    <property type="protein sequence ID" value="GEL80907.1"/>
    <property type="molecule type" value="Genomic_DNA"/>
</dbReference>
<reference evidence="1 2" key="1">
    <citation type="submission" date="2019-07" db="EMBL/GenBank/DDBJ databases">
        <title>Whole genome shotgun sequence of Enterococcus mundtii NBRC 100490.</title>
        <authorList>
            <person name="Hosoyama A."/>
            <person name="Uohara A."/>
            <person name="Ohji S."/>
            <person name="Ichikawa N."/>
        </authorList>
    </citation>
    <scope>NUCLEOTIDE SEQUENCE [LARGE SCALE GENOMIC DNA]</scope>
    <source>
        <strain evidence="1 2">NBRC 100490</strain>
    </source>
</reference>
<protein>
    <submittedName>
        <fullName evidence="1">Uncharacterized protein</fullName>
    </submittedName>
</protein>
<organism evidence="1 2">
    <name type="scientific">Enterococcus mundtii</name>
    <dbReference type="NCBI Taxonomy" id="53346"/>
    <lineage>
        <taxon>Bacteria</taxon>
        <taxon>Bacillati</taxon>
        <taxon>Bacillota</taxon>
        <taxon>Bacilli</taxon>
        <taxon>Lactobacillales</taxon>
        <taxon>Enterococcaceae</taxon>
        <taxon>Enterococcus</taxon>
    </lineage>
</organism>
<gene>
    <name evidence="1" type="ORF">EMU01_20510</name>
</gene>
<name>A0ABQ0VHE6_ENTMU</name>
<evidence type="ECO:0000313" key="1">
    <source>
        <dbReference type="EMBL" id="GEL80907.1"/>
    </source>
</evidence>
<dbReference type="GeneID" id="61000056"/>
<sequence>MNSEDSFISEVNRALKRADFYTLDSIFSEYGQYNVKNLNIVLGYLSKSQLFLDNYICDTAKFCNLWHIFNFRFEDIGIEIKEMIFEKIKEINTWNHDTEANIISIINKMTANMNELEKVQKYRDYLKKFMDTQYFDHNIDDRFFNCVFLLEVIAEERVPFFDKRKVLTINYTHETFNMLIHILEEQSRSWEYYDYSYLLKHTPVGLLTKIIKEQSLLIDGDTQYPEDFLKIKIIQRIIINIDLEEKKLPEDLIRKINRIINFNDKFYGREMNDYVKKHKITTKEEFVDGIGPVTGGWVKTHPFIPVSPLTNLSQVDVLVDLLNKFPDWRTQVSNDNFLNERSKQGQNEEIIRVLNPITNWEKNKKFNEIFLERIINQPSLYTNLTPSIVKMLETGTENNYISTKIAESFLEKMNFKDITNISYEQEKIIKILTKNNKDNNNIVFRVLFEDIKPNLLSTESIYLNKEKTVFVELNDFINTGLGRYYNIVEKIDEDVFRYYSSSIVEGINSLKKPYKEYLMGQNLYHIEFNIEKPTKNMFIGFCHRYNLRQDEKMDFFEEIAISLLEDNTFSDEFCQKNLLIMLIYKINPQDARITLDKNTEYKEKILYRFLNILFENANFEKKNEVENWIKYFLKKDVFVKTASSFLLLNLENSEKEFALRYIGFLEDAIASEGIKLGDYEFSYIYQMDEYCEWQFSILINMIKILLRKNYIVISQNFIESMFIILTGLSKKNMIENIKRLLNVLKNYLLEKDFNYLQTQFPI</sequence>
<dbReference type="RefSeq" id="WP_071868083.1">
    <property type="nucleotide sequence ID" value="NZ_BJWA01000015.1"/>
</dbReference>
<dbReference type="Proteomes" id="UP000321175">
    <property type="component" value="Unassembled WGS sequence"/>
</dbReference>
<evidence type="ECO:0000313" key="2">
    <source>
        <dbReference type="Proteomes" id="UP000321175"/>
    </source>
</evidence>
<proteinExistence type="predicted"/>